<organism evidence="5 6">
    <name type="scientific">Candidozyma auris</name>
    <name type="common">Yeast</name>
    <name type="synonym">Candida auris</name>
    <dbReference type="NCBI Taxonomy" id="498019"/>
    <lineage>
        <taxon>Eukaryota</taxon>
        <taxon>Fungi</taxon>
        <taxon>Dikarya</taxon>
        <taxon>Ascomycota</taxon>
        <taxon>Saccharomycotina</taxon>
        <taxon>Pichiomycetes</taxon>
        <taxon>Metschnikowiaceae</taxon>
        <taxon>Candidozyma</taxon>
    </lineage>
</organism>
<dbReference type="GO" id="GO:0016491">
    <property type="term" value="F:oxidoreductase activity"/>
    <property type="evidence" value="ECO:0007669"/>
    <property type="project" value="UniProtKB-KW"/>
</dbReference>
<dbReference type="Gene3D" id="3.40.50.720">
    <property type="entry name" value="NAD(P)-binding Rossmann-like Domain"/>
    <property type="match status" value="1"/>
</dbReference>
<keyword evidence="4" id="KW-0812">Transmembrane</keyword>
<accession>A0A0L0P6P8</accession>
<dbReference type="PANTHER" id="PTHR24320:SF282">
    <property type="entry name" value="WW DOMAIN-CONTAINING OXIDOREDUCTASE"/>
    <property type="match status" value="1"/>
</dbReference>
<dbReference type="InterPro" id="IPR036291">
    <property type="entry name" value="NAD(P)-bd_dom_sf"/>
</dbReference>
<name>A0A0L0P6P8_CANAR</name>
<keyword evidence="2" id="KW-0521">NADP</keyword>
<sequence length="336" mass="37512">MDPKARRRVALITAANSGVGWHTLLQLYLHGYVVYLAGRSKMRCMKLIKELEQEALRIREEKLNGGGGGSSSSRSSRSNGSLGELRFLELDLASLDLVLAAAAHIRLTERNLDVLINNAGVMGLPITSTHDAFELQLQTNYVLQFLLTTKLLPLLERTADLYPDGDPPRVLYLGSAGHRLAFRYFNLGLTFDYHPNAVFTWFRYAMAKTAGVHFMKMLALRNPRILCLSVQPGFIMNTNYFSYWTRLPIIGILFWCLFQIFGYFFGVTVEEGANALVVSALDSLLTLAEHSGAIVGVDGKKVSSSSVALNMDYAARSWIWTIHQLGKRHIDLLGRP</sequence>
<evidence type="ECO:0000313" key="5">
    <source>
        <dbReference type="EMBL" id="KNE01984.1"/>
    </source>
</evidence>
<dbReference type="VEuPathDB" id="FungiDB:QG37_00921"/>
<comment type="similarity">
    <text evidence="1">Belongs to the short-chain dehydrogenases/reductases (SDR) family.</text>
</comment>
<reference evidence="6" key="1">
    <citation type="journal article" date="2015" name="BMC Genomics">
        <title>Draft genome of a commonly misdiagnosed multidrug resistant pathogen Candida auris.</title>
        <authorList>
            <person name="Chatterjee S."/>
            <person name="Alampalli S.V."/>
            <person name="Nageshan R.K."/>
            <person name="Chettiar S.T."/>
            <person name="Joshi S."/>
            <person name="Tatu U.S."/>
        </authorList>
    </citation>
    <scope>NUCLEOTIDE SEQUENCE [LARGE SCALE GENOMIC DNA]</scope>
    <source>
        <strain evidence="6">6684</strain>
    </source>
</reference>
<dbReference type="AlphaFoldDB" id="A0A0L0P6P8"/>
<dbReference type="EMBL" id="LGST01000007">
    <property type="protein sequence ID" value="KNE01984.1"/>
    <property type="molecule type" value="Genomic_DNA"/>
</dbReference>
<gene>
    <name evidence="5" type="ORF">QG37_00921</name>
</gene>
<dbReference type="VEuPathDB" id="FungiDB:CJI96_0002262"/>
<feature type="transmembrane region" description="Helical" evidence="4">
    <location>
        <begin position="249"/>
        <end position="269"/>
    </location>
</feature>
<protein>
    <submittedName>
        <fullName evidence="5">Uncharacterized protein</fullName>
    </submittedName>
</protein>
<dbReference type="VEuPathDB" id="FungiDB:CJJ07_002605"/>
<keyword evidence="4" id="KW-1133">Transmembrane helix</keyword>
<evidence type="ECO:0000256" key="2">
    <source>
        <dbReference type="ARBA" id="ARBA00022857"/>
    </source>
</evidence>
<comment type="caution">
    <text evidence="5">The sequence shown here is derived from an EMBL/GenBank/DDBJ whole genome shotgun (WGS) entry which is preliminary data.</text>
</comment>
<dbReference type="PANTHER" id="PTHR24320">
    <property type="entry name" value="RETINOL DEHYDROGENASE"/>
    <property type="match status" value="1"/>
</dbReference>
<evidence type="ECO:0000256" key="4">
    <source>
        <dbReference type="SAM" id="Phobius"/>
    </source>
</evidence>
<evidence type="ECO:0000256" key="3">
    <source>
        <dbReference type="ARBA" id="ARBA00023002"/>
    </source>
</evidence>
<evidence type="ECO:0000256" key="1">
    <source>
        <dbReference type="ARBA" id="ARBA00006484"/>
    </source>
</evidence>
<dbReference type="VEuPathDB" id="FungiDB:CJJ09_000377"/>
<keyword evidence="4" id="KW-0472">Membrane</keyword>
<dbReference type="Proteomes" id="UP000037122">
    <property type="component" value="Unassembled WGS sequence"/>
</dbReference>
<evidence type="ECO:0000313" key="6">
    <source>
        <dbReference type="Proteomes" id="UP000037122"/>
    </source>
</evidence>
<dbReference type="SUPFAM" id="SSF51735">
    <property type="entry name" value="NAD(P)-binding Rossmann-fold domains"/>
    <property type="match status" value="1"/>
</dbReference>
<keyword evidence="3" id="KW-0560">Oxidoreductase</keyword>
<dbReference type="VEuPathDB" id="FungiDB:CJI97_003803"/>
<dbReference type="VEuPathDB" id="FungiDB:B9J08_003729"/>
<proteinExistence type="inferred from homology"/>